<dbReference type="GO" id="GO:0005737">
    <property type="term" value="C:cytoplasm"/>
    <property type="evidence" value="ECO:0007669"/>
    <property type="project" value="TreeGrafter"/>
</dbReference>
<dbReference type="OrthoDB" id="6365728at2759"/>
<feature type="compositionally biased region" description="Polar residues" evidence="2">
    <location>
        <begin position="1671"/>
        <end position="1684"/>
    </location>
</feature>
<feature type="region of interest" description="Disordered" evidence="2">
    <location>
        <begin position="1986"/>
        <end position="2126"/>
    </location>
</feature>
<feature type="compositionally biased region" description="Acidic residues" evidence="2">
    <location>
        <begin position="197"/>
        <end position="207"/>
    </location>
</feature>
<evidence type="ECO:0000313" key="4">
    <source>
        <dbReference type="Proteomes" id="UP000676310"/>
    </source>
</evidence>
<feature type="region of interest" description="Disordered" evidence="2">
    <location>
        <begin position="1766"/>
        <end position="1815"/>
    </location>
</feature>
<feature type="compositionally biased region" description="Polar residues" evidence="2">
    <location>
        <begin position="2053"/>
        <end position="2069"/>
    </location>
</feature>
<feature type="compositionally biased region" description="Basic and acidic residues" evidence="2">
    <location>
        <begin position="328"/>
        <end position="339"/>
    </location>
</feature>
<feature type="compositionally biased region" description="Acidic residues" evidence="2">
    <location>
        <begin position="156"/>
        <end position="171"/>
    </location>
</feature>
<organism evidence="3 4">
    <name type="scientific">Alternaria atra</name>
    <dbReference type="NCBI Taxonomy" id="119953"/>
    <lineage>
        <taxon>Eukaryota</taxon>
        <taxon>Fungi</taxon>
        <taxon>Dikarya</taxon>
        <taxon>Ascomycota</taxon>
        <taxon>Pezizomycotina</taxon>
        <taxon>Dothideomycetes</taxon>
        <taxon>Pleosporomycetidae</taxon>
        <taxon>Pleosporales</taxon>
        <taxon>Pleosporineae</taxon>
        <taxon>Pleosporaceae</taxon>
        <taxon>Alternaria</taxon>
        <taxon>Alternaria sect. Ulocladioides</taxon>
    </lineage>
</organism>
<feature type="compositionally biased region" description="Low complexity" evidence="2">
    <location>
        <begin position="262"/>
        <end position="274"/>
    </location>
</feature>
<feature type="compositionally biased region" description="Acidic residues" evidence="2">
    <location>
        <begin position="235"/>
        <end position="248"/>
    </location>
</feature>
<protein>
    <submittedName>
        <fullName evidence="3">Uncharacterized protein</fullName>
    </submittedName>
</protein>
<dbReference type="EMBL" id="CAJRGZ010000022">
    <property type="protein sequence ID" value="CAG5174018.1"/>
    <property type="molecule type" value="Genomic_DNA"/>
</dbReference>
<dbReference type="GO" id="GO:0016460">
    <property type="term" value="C:myosin II complex"/>
    <property type="evidence" value="ECO:0007669"/>
    <property type="project" value="TreeGrafter"/>
</dbReference>
<feature type="compositionally biased region" description="Basic and acidic residues" evidence="2">
    <location>
        <begin position="2023"/>
        <end position="2037"/>
    </location>
</feature>
<feature type="compositionally biased region" description="Low complexity" evidence="2">
    <location>
        <begin position="712"/>
        <end position="725"/>
    </location>
</feature>
<feature type="region of interest" description="Disordered" evidence="2">
    <location>
        <begin position="592"/>
        <end position="770"/>
    </location>
</feature>
<feature type="compositionally biased region" description="Basic and acidic residues" evidence="2">
    <location>
        <begin position="1685"/>
        <end position="1726"/>
    </location>
</feature>
<feature type="compositionally biased region" description="Basic and acidic residues" evidence="2">
    <location>
        <begin position="1511"/>
        <end position="1521"/>
    </location>
</feature>
<feature type="compositionally biased region" description="Low complexity" evidence="2">
    <location>
        <begin position="395"/>
        <end position="414"/>
    </location>
</feature>
<feature type="compositionally biased region" description="Polar residues" evidence="2">
    <location>
        <begin position="68"/>
        <end position="78"/>
    </location>
</feature>
<feature type="compositionally biased region" description="Basic and acidic residues" evidence="2">
    <location>
        <begin position="558"/>
        <end position="571"/>
    </location>
</feature>
<gene>
    <name evidence="3" type="ORF">ALTATR162_LOCUS7716</name>
</gene>
<feature type="compositionally biased region" description="Basic and acidic residues" evidence="2">
    <location>
        <begin position="542"/>
        <end position="551"/>
    </location>
</feature>
<feature type="coiled-coil region" evidence="1">
    <location>
        <begin position="803"/>
        <end position="925"/>
    </location>
</feature>
<evidence type="ECO:0000256" key="1">
    <source>
        <dbReference type="SAM" id="Coils"/>
    </source>
</evidence>
<dbReference type="GO" id="GO:0051015">
    <property type="term" value="F:actin filament binding"/>
    <property type="evidence" value="ECO:0007669"/>
    <property type="project" value="TreeGrafter"/>
</dbReference>
<feature type="region of interest" description="Disordered" evidence="2">
    <location>
        <begin position="541"/>
        <end position="571"/>
    </location>
</feature>
<feature type="compositionally biased region" description="Basic and acidic residues" evidence="2">
    <location>
        <begin position="1399"/>
        <end position="1409"/>
    </location>
</feature>
<feature type="compositionally biased region" description="Basic residues" evidence="2">
    <location>
        <begin position="1"/>
        <end position="10"/>
    </location>
</feature>
<feature type="compositionally biased region" description="Basic and acidic residues" evidence="2">
    <location>
        <begin position="594"/>
        <end position="612"/>
    </location>
</feature>
<feature type="region of interest" description="Disordered" evidence="2">
    <location>
        <begin position="1333"/>
        <end position="1741"/>
    </location>
</feature>
<proteinExistence type="predicted"/>
<feature type="compositionally biased region" description="Basic and acidic residues" evidence="2">
    <location>
        <begin position="2072"/>
        <end position="2084"/>
    </location>
</feature>
<dbReference type="Proteomes" id="UP000676310">
    <property type="component" value="Unassembled WGS sequence"/>
</dbReference>
<dbReference type="GO" id="GO:0032982">
    <property type="term" value="C:myosin filament"/>
    <property type="evidence" value="ECO:0007669"/>
    <property type="project" value="TreeGrafter"/>
</dbReference>
<feature type="compositionally biased region" description="Polar residues" evidence="2">
    <location>
        <begin position="1339"/>
        <end position="1348"/>
    </location>
</feature>
<dbReference type="PANTHER" id="PTHR45615:SF40">
    <property type="entry name" value="MYOSIN HEAVY CHAIN, NON-MUSCLE"/>
    <property type="match status" value="1"/>
</dbReference>
<feature type="region of interest" description="Disordered" evidence="2">
    <location>
        <begin position="1"/>
        <end position="173"/>
    </location>
</feature>
<evidence type="ECO:0000313" key="3">
    <source>
        <dbReference type="EMBL" id="CAG5174018.1"/>
    </source>
</evidence>
<feature type="region of interest" description="Disordered" evidence="2">
    <location>
        <begin position="1857"/>
        <end position="1958"/>
    </location>
</feature>
<feature type="compositionally biased region" description="Polar residues" evidence="2">
    <location>
        <begin position="1986"/>
        <end position="2008"/>
    </location>
</feature>
<feature type="region of interest" description="Disordered" evidence="2">
    <location>
        <begin position="190"/>
        <end position="494"/>
    </location>
</feature>
<name>A0A8J2N1P4_9PLEO</name>
<feature type="compositionally biased region" description="Basic residues" evidence="2">
    <location>
        <begin position="1556"/>
        <end position="1567"/>
    </location>
</feature>
<feature type="compositionally biased region" description="Acidic residues" evidence="2">
    <location>
        <begin position="1924"/>
        <end position="1933"/>
    </location>
</feature>
<feature type="compositionally biased region" description="Pro residues" evidence="2">
    <location>
        <begin position="1353"/>
        <end position="1375"/>
    </location>
</feature>
<dbReference type="RefSeq" id="XP_043171280.1">
    <property type="nucleotide sequence ID" value="XM_043315345.1"/>
</dbReference>
<dbReference type="GO" id="GO:0000146">
    <property type="term" value="F:microfilament motor activity"/>
    <property type="evidence" value="ECO:0007669"/>
    <property type="project" value="TreeGrafter"/>
</dbReference>
<feature type="compositionally biased region" description="Basic and acidic residues" evidence="2">
    <location>
        <begin position="1766"/>
        <end position="1779"/>
    </location>
</feature>
<keyword evidence="4" id="KW-1185">Reference proteome</keyword>
<feature type="compositionally biased region" description="Polar residues" evidence="2">
    <location>
        <begin position="1730"/>
        <end position="1741"/>
    </location>
</feature>
<feature type="compositionally biased region" description="Acidic residues" evidence="2">
    <location>
        <begin position="275"/>
        <end position="292"/>
    </location>
</feature>
<keyword evidence="1" id="KW-0175">Coiled coil</keyword>
<feature type="compositionally biased region" description="Low complexity" evidence="2">
    <location>
        <begin position="733"/>
        <end position="767"/>
    </location>
</feature>
<feature type="compositionally biased region" description="Basic and acidic residues" evidence="2">
    <location>
        <begin position="637"/>
        <end position="649"/>
    </location>
</feature>
<reference evidence="3" key="1">
    <citation type="submission" date="2021-05" db="EMBL/GenBank/DDBJ databases">
        <authorList>
            <person name="Stam R."/>
        </authorList>
    </citation>
    <scope>NUCLEOTIDE SEQUENCE</scope>
    <source>
        <strain evidence="3">CS162</strain>
    </source>
</reference>
<feature type="compositionally biased region" description="Basic and acidic residues" evidence="2">
    <location>
        <begin position="1600"/>
        <end position="1658"/>
    </location>
</feature>
<sequence length="2126" mass="237635">MVKKKTKSKIPKPVETVAPPDNVPTNTAEPLPHAPEVPLTAEPSATEAASGEQSMPTASEVETDEGTVPTQVDVSTPEPSHHPESIQTIPDEAAEPQAIEITSAADLDPPMEEERESGSQADPTEATELATAAQSAEDMRRTTGAEEQSPIIEAGDANDPEPIVDQEDASEEQQITVQGYTYQPALLPIQESVQPTFEDDTPVEDTEPPQGSAIESAPGAGSEPSIQSAPTAVEEAVESAEPMEDTVSGEEVQLDPIDVLDVPNALEAPEAPEAQPEEPVEDVVTETVTEEDQAAHAQEPESLLAVPQQSVHAEPQDAPDDETSAPEAPERPGFERFETAQEGLGTLAAEPTVEPESMPEVLSVDAATKPSYEFAAPAEEEAPVQEQEQLEEEATITAEAQEAAENVQAAQAQEDAQRKELERLEQEALEHERQTKDALEQEILQKEAEAKRLSEEQHAREAQEEMEATEAVKRAVEEMRTKKEEQQKESERLEEERLARQRLEQEKLEQIAEARKLLALMEEERRAAEIQEELEAAAVAERAQREKDKIEAAAAAERAQKEKEELQEEQLRRERAAEARIARKARAAADVLEEAQREAAEKHTEDGSREQAEIPFIARRSMIESARAPSPPSGVPDMHDRSPVSDRPFRSYRSFAPHAPKLRAHEAGPNHAPKPYAVAQLIEDNRPPAPSPPMSKARPSYYAPPAQPPHQYPNHAYGMSQQGYPAPNPNPYGPSSHSSSPPYQESWSQYPPGYPPYGNSSQRQDSSGSRDYHLHALESRPAIENGSGDAFSRIPQTDLHVLLAHYKENHNQLRIREDLLRRQSAEQEQQLRAKDGELGELKEKIRNLEDRHSAEASRLHFQIGNLEEQVRELRELIAETKKAKRDAEESKLALSAAMRSWEDRYRELEDVHRTLERTSAEERERAWRDFDEWKSATVTKHDAEKIALAIQFDKKLKQAGQDAEEASKLRSQLQEALEERDNLRKQRDEAETKAEEEAARANQLAREKDELMNQYNQLKAESQQEKEVIRSVASNLESEKSRLEKMMECYGDIAEIKSKGDNYYLVAFSQLQRQIIDLATIHFVHLPVRPPPEDLSQVPSNLPSFLGDSIASRQVRAAYIAHTVSKLITFRVFGPFLFSLGRRYDKADSLFSSMSHHIREKSTRKEAIWRQQTLLAAFTSTGAKQRINTAAGTVVEEIVNAIRHFADPKEEEGIKIAVKRIVKVAAETWRFARLEREMITAVMPALHDEEHQFTGNQFWPAYKAETGSADDNPHPTDSQRQLLLRIFPVVYRESKHEIFQNNEEQRDEGCVLHHGLALYDDAEPVVTRMEELKSAGLPSHTTALTSPTDEGKFPPPACPPPRDPIPPPPSPPAPRSPTKTETNSAEEPPASRPMSPIVEKPEKPKKLSAIERALNLFSAPSLDDKPKPPGSTFSRPPAPPTSVFTSPRNFIGMPVESLAPSHAPSPKKKPPPPPPKPKPEVPSTAAEIAEAIRHRASVESAILPPSFSRTTTEDTIREDSRAPTPVDTVSHVFDAIDEIETLVPQRARTTSTSTTHSRRRSTHKRRSSEHAMEDELFDITPRPEISRRKSGYAASIRTTKSADTERTDRSERTDKSERTEKSERTDKSERTEKSSRSHRTEKSDRSDKTEREKARYMYETRGAAMKALYPNTPTKGSHGSSRNSARSERKDRNKDRGSKDSTKESISSRESRESRESKRESREVKRQRSISDAGTWDTNSIMTHDFAPTTITMDAPYPFAYDSRRDSKELKRESREIRRQRSISDAGTWDTNTEITTHRPPPTTVSTNVPYPTGMPWELKRSRSISDCGTWDTSSEVTQRAPPTTVSTNVAYPMEKDMDESERWSMPPPRDTWRMSTPDDDVSDAGTWDTNTEITTHRAPPTTVSTNVPYPTQLPRYLQRPSDSDEDESDDGISDTGTWDTNTEITARAPPTTVSTNIPYSSVLPQQLRRLSGSDAGTWDTNSEITTVTHRAPPTTVSTNVPYPTGQFNDLGPSSYPPGPFEQLKRVEQLRKQHEQSFSDDGSDSGTWDTSSEITHANNGPATAVSTNKPYHHTERPRNVDRPRNLRRQTSPSDAGTWDTNSVITNNDMKTTVSTNVAYPSERRTR</sequence>
<feature type="compositionally biased region" description="Basic and acidic residues" evidence="2">
    <location>
        <begin position="470"/>
        <end position="494"/>
    </location>
</feature>
<dbReference type="GeneID" id="67019747"/>
<comment type="caution">
    <text evidence="3">The sequence shown here is derived from an EMBL/GenBank/DDBJ whole genome shotgun (WGS) entry which is preliminary data.</text>
</comment>
<evidence type="ECO:0000256" key="2">
    <source>
        <dbReference type="SAM" id="MobiDB-lite"/>
    </source>
</evidence>
<feature type="compositionally biased region" description="Basic and acidic residues" evidence="2">
    <location>
        <begin position="977"/>
        <end position="1001"/>
    </location>
</feature>
<accession>A0A8J2N1P4</accession>
<feature type="region of interest" description="Disordered" evidence="2">
    <location>
        <begin position="966"/>
        <end position="1001"/>
    </location>
</feature>
<dbReference type="PANTHER" id="PTHR45615">
    <property type="entry name" value="MYOSIN HEAVY CHAIN, NON-MUSCLE"/>
    <property type="match status" value="1"/>
</dbReference>
<feature type="compositionally biased region" description="Polar residues" evidence="2">
    <location>
        <begin position="2088"/>
        <end position="2118"/>
    </location>
</feature>
<feature type="compositionally biased region" description="Acidic residues" evidence="2">
    <location>
        <begin position="378"/>
        <end position="394"/>
    </location>
</feature>
<feature type="compositionally biased region" description="Basic and acidic residues" evidence="2">
    <location>
        <begin position="415"/>
        <end position="463"/>
    </location>
</feature>